<comment type="subcellular location">
    <subcellularLocation>
        <location evidence="2">Membrane</location>
    </subcellularLocation>
</comment>
<dbReference type="EC" id="2.7.13.3" evidence="3"/>
<dbReference type="PROSITE" id="PS50109">
    <property type="entry name" value="HIS_KIN"/>
    <property type="match status" value="1"/>
</dbReference>
<evidence type="ECO:0000256" key="6">
    <source>
        <dbReference type="ARBA" id="ARBA00022692"/>
    </source>
</evidence>
<dbReference type="InterPro" id="IPR003661">
    <property type="entry name" value="HisK_dim/P_dom"/>
</dbReference>
<evidence type="ECO:0000256" key="9">
    <source>
        <dbReference type="ARBA" id="ARBA00023012"/>
    </source>
</evidence>
<dbReference type="SMART" id="SM00387">
    <property type="entry name" value="HATPase_c"/>
    <property type="match status" value="1"/>
</dbReference>
<keyword evidence="15" id="KW-1185">Reference proteome</keyword>
<evidence type="ECO:0000313" key="15">
    <source>
        <dbReference type="Proteomes" id="UP000000343"/>
    </source>
</evidence>
<evidence type="ECO:0000256" key="3">
    <source>
        <dbReference type="ARBA" id="ARBA00012438"/>
    </source>
</evidence>
<feature type="domain" description="Histidine kinase" evidence="12">
    <location>
        <begin position="252"/>
        <end position="467"/>
    </location>
</feature>
<dbReference type="SUPFAM" id="SSF55874">
    <property type="entry name" value="ATPase domain of HSP90 chaperone/DNA topoisomerase II/histidine kinase"/>
    <property type="match status" value="1"/>
</dbReference>
<keyword evidence="8 11" id="KW-1133">Transmembrane helix</keyword>
<keyword evidence="7 14" id="KW-0418">Kinase</keyword>
<evidence type="ECO:0000256" key="10">
    <source>
        <dbReference type="ARBA" id="ARBA00023136"/>
    </source>
</evidence>
<dbReference type="Pfam" id="PF00512">
    <property type="entry name" value="HisKA"/>
    <property type="match status" value="1"/>
</dbReference>
<keyword evidence="4" id="KW-0597">Phosphoprotein</keyword>
<evidence type="ECO:0000256" key="7">
    <source>
        <dbReference type="ARBA" id="ARBA00022777"/>
    </source>
</evidence>
<feature type="transmembrane region" description="Helical" evidence="11">
    <location>
        <begin position="12"/>
        <end position="33"/>
    </location>
</feature>
<feature type="domain" description="HAMP" evidence="13">
    <location>
        <begin position="194"/>
        <end position="244"/>
    </location>
</feature>
<dbReference type="RefSeq" id="WP_013578922.1">
    <property type="nucleotide sequence ID" value="NC_015064.1"/>
</dbReference>
<dbReference type="SMART" id="SM00388">
    <property type="entry name" value="HisKA"/>
    <property type="match status" value="1"/>
</dbReference>
<evidence type="ECO:0000256" key="8">
    <source>
        <dbReference type="ARBA" id="ARBA00022989"/>
    </source>
</evidence>
<dbReference type="InterPro" id="IPR003660">
    <property type="entry name" value="HAMP_dom"/>
</dbReference>
<evidence type="ECO:0000259" key="13">
    <source>
        <dbReference type="PROSITE" id="PS50885"/>
    </source>
</evidence>
<dbReference type="Pfam" id="PF02518">
    <property type="entry name" value="HATPase_c"/>
    <property type="match status" value="1"/>
</dbReference>
<dbReference type="GO" id="GO:0000155">
    <property type="term" value="F:phosphorelay sensor kinase activity"/>
    <property type="evidence" value="ECO:0007669"/>
    <property type="project" value="InterPro"/>
</dbReference>
<dbReference type="InterPro" id="IPR036890">
    <property type="entry name" value="HATPase_C_sf"/>
</dbReference>
<dbReference type="InterPro" id="IPR003594">
    <property type="entry name" value="HATPase_dom"/>
</dbReference>
<dbReference type="KEGG" id="acm:AciX9_0522"/>
<dbReference type="Proteomes" id="UP000000343">
    <property type="component" value="Chromosome"/>
</dbReference>
<sequence length="483" mass="52404">MRLNTLRARVVTWYVSMLAAALVVFGVALYLGVENYLRTSLETTLSGEANAIGTTFVAHEEAKGAVWMEGEIVEAYAPELSGRFIRITRRNGPVLYKSGDTREPIIEASKVPPAPAGAMAASFRTQVQENSNHLLIYAMPYKTSAGTEYWIETGVSLAPMQRVLSSMLDIVLLLTPLILIGAAIGGTMLMTGPLQPLVTLTERAEHIGISALGERLPVSDTGDEMERLALSLNRMITRLEDALSHNRRFSADVSHELRTPLTIMRGELEQVLLDTEVDSATRVSVFSALDEISRMSKIVESLLAIARLDSGADSINTLPTDVSELCRWTVEQMHLLAEEKNIGLEIETRPLMVMADSSRIKQVMVNLIDNAIKYTTDGGKIIVTTAATGKMASIEIRDTGIGIPPEALPHVFDRFYRVDKVRARISGGTGLGLSIVKAICHAHGGNITVTSKDGEGTTMRVMLPLLLSSPLSTIPAPAEQLVG</sequence>
<evidence type="ECO:0000313" key="14">
    <source>
        <dbReference type="EMBL" id="ADW67594.1"/>
    </source>
</evidence>
<dbReference type="Pfam" id="PF00672">
    <property type="entry name" value="HAMP"/>
    <property type="match status" value="1"/>
</dbReference>
<dbReference type="SUPFAM" id="SSF158472">
    <property type="entry name" value="HAMP domain-like"/>
    <property type="match status" value="1"/>
</dbReference>
<dbReference type="Gene3D" id="6.10.340.10">
    <property type="match status" value="1"/>
</dbReference>
<dbReference type="CDD" id="cd00075">
    <property type="entry name" value="HATPase"/>
    <property type="match status" value="1"/>
</dbReference>
<evidence type="ECO:0000259" key="12">
    <source>
        <dbReference type="PROSITE" id="PS50109"/>
    </source>
</evidence>
<feature type="transmembrane region" description="Helical" evidence="11">
    <location>
        <begin position="170"/>
        <end position="190"/>
    </location>
</feature>
<keyword evidence="10 11" id="KW-0472">Membrane</keyword>
<reference evidence="15" key="1">
    <citation type="submission" date="2011-01" db="EMBL/GenBank/DDBJ databases">
        <title>Complete sequence of chromosome of Acidobacterium sp. MP5ACTX9.</title>
        <authorList>
            <consortium name="US DOE Joint Genome Institute"/>
            <person name="Lucas S."/>
            <person name="Copeland A."/>
            <person name="Lapidus A."/>
            <person name="Cheng J.-F."/>
            <person name="Goodwin L."/>
            <person name="Pitluck S."/>
            <person name="Teshima H."/>
            <person name="Detter J.C."/>
            <person name="Han C."/>
            <person name="Tapia R."/>
            <person name="Land M."/>
            <person name="Hauser L."/>
            <person name="Kyrpides N."/>
            <person name="Ivanova N."/>
            <person name="Ovchinnikova G."/>
            <person name="Pagani I."/>
            <person name="Rawat S.R."/>
            <person name="Mannisto M."/>
            <person name="Haggblom M.M."/>
            <person name="Woyke T."/>
        </authorList>
    </citation>
    <scope>NUCLEOTIDE SEQUENCE [LARGE SCALE GENOMIC DNA]</scope>
    <source>
        <strain evidence="15">MP5ACTX9</strain>
    </source>
</reference>
<proteinExistence type="predicted"/>
<dbReference type="CDD" id="cd00082">
    <property type="entry name" value="HisKA"/>
    <property type="match status" value="1"/>
</dbReference>
<dbReference type="Gene3D" id="3.30.565.10">
    <property type="entry name" value="Histidine kinase-like ATPase, C-terminal domain"/>
    <property type="match status" value="1"/>
</dbReference>
<name>E8WYJ6_GRATM</name>
<evidence type="ECO:0000256" key="5">
    <source>
        <dbReference type="ARBA" id="ARBA00022679"/>
    </source>
</evidence>
<keyword evidence="6 11" id="KW-0812">Transmembrane</keyword>
<dbReference type="PRINTS" id="PR00344">
    <property type="entry name" value="BCTRLSENSOR"/>
</dbReference>
<dbReference type="STRING" id="1198114.AciX9_0522"/>
<dbReference type="InterPro" id="IPR036097">
    <property type="entry name" value="HisK_dim/P_sf"/>
</dbReference>
<comment type="catalytic activity">
    <reaction evidence="1">
        <text>ATP + protein L-histidine = ADP + protein N-phospho-L-histidine.</text>
        <dbReference type="EC" id="2.7.13.3"/>
    </reaction>
</comment>
<protein>
    <recommendedName>
        <fullName evidence="3">histidine kinase</fullName>
        <ecNumber evidence="3">2.7.13.3</ecNumber>
    </recommendedName>
</protein>
<dbReference type="OrthoDB" id="9796330at2"/>
<dbReference type="InterPro" id="IPR004358">
    <property type="entry name" value="Sig_transdc_His_kin-like_C"/>
</dbReference>
<dbReference type="eggNOG" id="COG5002">
    <property type="taxonomic scope" value="Bacteria"/>
</dbReference>
<keyword evidence="9" id="KW-0902">Two-component regulatory system</keyword>
<organism evidence="15">
    <name type="scientific">Granulicella tundricola (strain ATCC BAA-1859 / DSM 23138 / MP5ACTX9)</name>
    <dbReference type="NCBI Taxonomy" id="1198114"/>
    <lineage>
        <taxon>Bacteria</taxon>
        <taxon>Pseudomonadati</taxon>
        <taxon>Acidobacteriota</taxon>
        <taxon>Terriglobia</taxon>
        <taxon>Terriglobales</taxon>
        <taxon>Acidobacteriaceae</taxon>
        <taxon>Granulicella</taxon>
    </lineage>
</organism>
<gene>
    <name evidence="14" type="ordered locus">AciX9_0522</name>
</gene>
<dbReference type="PaxDb" id="1198114-AciX9_0522"/>
<dbReference type="PROSITE" id="PS50885">
    <property type="entry name" value="HAMP"/>
    <property type="match status" value="1"/>
</dbReference>
<dbReference type="PANTHER" id="PTHR45436:SF5">
    <property type="entry name" value="SENSOR HISTIDINE KINASE TRCS"/>
    <property type="match status" value="1"/>
</dbReference>
<dbReference type="InterPro" id="IPR005467">
    <property type="entry name" value="His_kinase_dom"/>
</dbReference>
<dbReference type="CDD" id="cd06225">
    <property type="entry name" value="HAMP"/>
    <property type="match status" value="1"/>
</dbReference>
<dbReference type="HOGENOM" id="CLU_000445_89_6_0"/>
<dbReference type="InterPro" id="IPR050428">
    <property type="entry name" value="TCS_sensor_his_kinase"/>
</dbReference>
<dbReference type="SUPFAM" id="SSF47384">
    <property type="entry name" value="Homodimeric domain of signal transducing histidine kinase"/>
    <property type="match status" value="1"/>
</dbReference>
<evidence type="ECO:0000256" key="2">
    <source>
        <dbReference type="ARBA" id="ARBA00004370"/>
    </source>
</evidence>
<dbReference type="Gene3D" id="1.10.287.130">
    <property type="match status" value="1"/>
</dbReference>
<dbReference type="AlphaFoldDB" id="E8WYJ6"/>
<dbReference type="SMART" id="SM00304">
    <property type="entry name" value="HAMP"/>
    <property type="match status" value="1"/>
</dbReference>
<evidence type="ECO:0000256" key="11">
    <source>
        <dbReference type="SAM" id="Phobius"/>
    </source>
</evidence>
<dbReference type="GO" id="GO:0005886">
    <property type="term" value="C:plasma membrane"/>
    <property type="evidence" value="ECO:0007669"/>
    <property type="project" value="TreeGrafter"/>
</dbReference>
<accession>E8WYJ6</accession>
<keyword evidence="5" id="KW-0808">Transferase</keyword>
<dbReference type="FunFam" id="3.30.565.10:FF:000006">
    <property type="entry name" value="Sensor histidine kinase WalK"/>
    <property type="match status" value="1"/>
</dbReference>
<dbReference type="EMBL" id="CP002480">
    <property type="protein sequence ID" value="ADW67594.1"/>
    <property type="molecule type" value="Genomic_DNA"/>
</dbReference>
<evidence type="ECO:0000256" key="4">
    <source>
        <dbReference type="ARBA" id="ARBA00022553"/>
    </source>
</evidence>
<evidence type="ECO:0000256" key="1">
    <source>
        <dbReference type="ARBA" id="ARBA00000085"/>
    </source>
</evidence>
<dbReference type="PANTHER" id="PTHR45436">
    <property type="entry name" value="SENSOR HISTIDINE KINASE YKOH"/>
    <property type="match status" value="1"/>
</dbReference>